<evidence type="ECO:0000313" key="2">
    <source>
        <dbReference type="EMBL" id="MFC0675417.1"/>
    </source>
</evidence>
<dbReference type="Gene3D" id="1.10.150.80">
    <property type="entry name" value="HRDC domain"/>
    <property type="match status" value="2"/>
</dbReference>
<name>A0ABV6RGB4_9MICO</name>
<dbReference type="PANTHER" id="PTHR47649:SF1">
    <property type="entry name" value="RIBONUCLEASE D"/>
    <property type="match status" value="1"/>
</dbReference>
<dbReference type="SUPFAM" id="SSF53098">
    <property type="entry name" value="Ribonuclease H-like"/>
    <property type="match status" value="1"/>
</dbReference>
<dbReference type="Pfam" id="PF01612">
    <property type="entry name" value="DNA_pol_A_exo1"/>
    <property type="match status" value="1"/>
</dbReference>
<feature type="domain" description="3'-5' exonuclease" evidence="1">
    <location>
        <begin position="22"/>
        <end position="189"/>
    </location>
</feature>
<protein>
    <submittedName>
        <fullName evidence="2">HRDC domain-containing protein</fullName>
    </submittedName>
</protein>
<keyword evidence="3" id="KW-1185">Reference proteome</keyword>
<dbReference type="Gene3D" id="3.30.420.10">
    <property type="entry name" value="Ribonuclease H-like superfamily/Ribonuclease H"/>
    <property type="match status" value="1"/>
</dbReference>
<comment type="caution">
    <text evidence="2">The sequence shown here is derived from an EMBL/GenBank/DDBJ whole genome shotgun (WGS) entry which is preliminary data.</text>
</comment>
<sequence length="407" mass="45474">MTAAEAPERGHRRLSEPRDGLTPVIDRIQPLLSWCEAAAAASEEPVAVDVERASSYRYSARAYLIQLRTASAGTALIDPVAFTIPETLRRTLQGREWILHAATQDLPSLAELDLRPDVLFDTELAARLLGMERVSLGAVVEDTQGLVLAKEHSAADWSRRPLPASWLTYAALDVEVLVEVRDVLARRLAAEGKTRWAREEFEHLRTRTLPARPAEPWRAMRGVGVLRSTRQMAAARAMWERRDQIARHEDLSPHLVIKDRAIVAAAKAAPQGKAAFDAALPAQLRKKDIWWKAARSGVELPASHLPARAEPSDPPAHKLWAKKFPEVWERYLPLREIVGEQAEELHLPTENLLTPGVLRTWVWQHPESADPARLAAEGPERIAEQLRDLGARPWQAEIVGEVLARRA</sequence>
<dbReference type="InterPro" id="IPR041605">
    <property type="entry name" value="Exo_C"/>
</dbReference>
<dbReference type="EMBL" id="JBHLSV010000023">
    <property type="protein sequence ID" value="MFC0675417.1"/>
    <property type="molecule type" value="Genomic_DNA"/>
</dbReference>
<evidence type="ECO:0000259" key="1">
    <source>
        <dbReference type="SMART" id="SM00474"/>
    </source>
</evidence>
<dbReference type="RefSeq" id="WP_376982443.1">
    <property type="nucleotide sequence ID" value="NZ_JBHLSV010000023.1"/>
</dbReference>
<organism evidence="2 3">
    <name type="scientific">Brachybacterium hainanense</name>
    <dbReference type="NCBI Taxonomy" id="1541174"/>
    <lineage>
        <taxon>Bacteria</taxon>
        <taxon>Bacillati</taxon>
        <taxon>Actinomycetota</taxon>
        <taxon>Actinomycetes</taxon>
        <taxon>Micrococcales</taxon>
        <taxon>Dermabacteraceae</taxon>
        <taxon>Brachybacterium</taxon>
    </lineage>
</organism>
<dbReference type="InterPro" id="IPR002121">
    <property type="entry name" value="HRDC_dom"/>
</dbReference>
<dbReference type="SUPFAM" id="SSF47819">
    <property type="entry name" value="HRDC-like"/>
    <property type="match status" value="1"/>
</dbReference>
<evidence type="ECO:0000313" key="3">
    <source>
        <dbReference type="Proteomes" id="UP001589793"/>
    </source>
</evidence>
<dbReference type="Proteomes" id="UP001589793">
    <property type="component" value="Unassembled WGS sequence"/>
</dbReference>
<dbReference type="InterPro" id="IPR036397">
    <property type="entry name" value="RNaseH_sf"/>
</dbReference>
<dbReference type="Pfam" id="PF00570">
    <property type="entry name" value="HRDC"/>
    <property type="match status" value="1"/>
</dbReference>
<reference evidence="2 3" key="1">
    <citation type="submission" date="2024-09" db="EMBL/GenBank/DDBJ databases">
        <authorList>
            <person name="Sun Q."/>
            <person name="Mori K."/>
        </authorList>
    </citation>
    <scope>NUCLEOTIDE SEQUENCE [LARGE SCALE GENOMIC DNA]</scope>
    <source>
        <strain evidence="2 3">CICC 10874</strain>
    </source>
</reference>
<dbReference type="Pfam" id="PF18305">
    <property type="entry name" value="DNA_pol_A_exoN"/>
    <property type="match status" value="1"/>
</dbReference>
<dbReference type="CDD" id="cd06142">
    <property type="entry name" value="RNaseD_exo"/>
    <property type="match status" value="1"/>
</dbReference>
<dbReference type="InterPro" id="IPR010997">
    <property type="entry name" value="HRDC-like_sf"/>
</dbReference>
<proteinExistence type="predicted"/>
<dbReference type="InterPro" id="IPR012337">
    <property type="entry name" value="RNaseH-like_sf"/>
</dbReference>
<dbReference type="InterPro" id="IPR051086">
    <property type="entry name" value="RNase_D-like"/>
</dbReference>
<dbReference type="PANTHER" id="PTHR47649">
    <property type="entry name" value="RIBONUCLEASE D"/>
    <property type="match status" value="1"/>
</dbReference>
<dbReference type="SMART" id="SM00474">
    <property type="entry name" value="35EXOc"/>
    <property type="match status" value="1"/>
</dbReference>
<dbReference type="InterPro" id="IPR002562">
    <property type="entry name" value="3'-5'_exonuclease_dom"/>
</dbReference>
<dbReference type="InterPro" id="IPR044876">
    <property type="entry name" value="HRDC_dom_sf"/>
</dbReference>
<gene>
    <name evidence="2" type="ORF">ACFFF6_15765</name>
</gene>
<accession>A0ABV6RGB4</accession>